<gene>
    <name evidence="9" type="ORF">IPV69_16215</name>
</gene>
<dbReference type="InterPro" id="IPR011701">
    <property type="entry name" value="MFS"/>
</dbReference>
<dbReference type="EMBL" id="CP063458">
    <property type="protein sequence ID" value="QOV87824.1"/>
    <property type="molecule type" value="Genomic_DNA"/>
</dbReference>
<evidence type="ECO:0000256" key="4">
    <source>
        <dbReference type="ARBA" id="ARBA00022692"/>
    </source>
</evidence>
<dbReference type="PROSITE" id="PS50850">
    <property type="entry name" value="MFS"/>
    <property type="match status" value="1"/>
</dbReference>
<keyword evidence="5 7" id="KW-1133">Transmembrane helix</keyword>
<name>A0A7M2WRE8_9BACT</name>
<organism evidence="9 10">
    <name type="scientific">Humisphaera borealis</name>
    <dbReference type="NCBI Taxonomy" id="2807512"/>
    <lineage>
        <taxon>Bacteria</taxon>
        <taxon>Pseudomonadati</taxon>
        <taxon>Planctomycetota</taxon>
        <taxon>Phycisphaerae</taxon>
        <taxon>Tepidisphaerales</taxon>
        <taxon>Tepidisphaeraceae</taxon>
        <taxon>Humisphaera</taxon>
    </lineage>
</organism>
<dbReference type="SUPFAM" id="SSF103473">
    <property type="entry name" value="MFS general substrate transporter"/>
    <property type="match status" value="1"/>
</dbReference>
<dbReference type="Pfam" id="PF07690">
    <property type="entry name" value="MFS_1"/>
    <property type="match status" value="1"/>
</dbReference>
<dbReference type="GO" id="GO:0022857">
    <property type="term" value="F:transmembrane transporter activity"/>
    <property type="evidence" value="ECO:0007669"/>
    <property type="project" value="InterPro"/>
</dbReference>
<dbReference type="PANTHER" id="PTHR23514:SF3">
    <property type="entry name" value="BYPASS OF STOP CODON PROTEIN 6"/>
    <property type="match status" value="1"/>
</dbReference>
<evidence type="ECO:0000313" key="9">
    <source>
        <dbReference type="EMBL" id="QOV87824.1"/>
    </source>
</evidence>
<feature type="transmembrane region" description="Helical" evidence="7">
    <location>
        <begin position="89"/>
        <end position="106"/>
    </location>
</feature>
<comment type="subcellular location">
    <subcellularLocation>
        <location evidence="1">Endomembrane system</location>
        <topology evidence="1">Multi-pass membrane protein</topology>
    </subcellularLocation>
</comment>
<accession>A0A7M2WRE8</accession>
<sequence>MTITAGATMVASPMPTLPRRQLLILLSFVAFISLGLPDGVLGVAWPFMRHDFDLPISRLGWFLSFGVAGYLISSFFAGQLVRWIGVGRILLFSTVLVAASLTGYALSPRWEVILPLALCVGLGSGAIDAALNVFVASAFPARIVSWLHAFYGVGATIGPIAMTAAVTTVTFASPPGWRWGYASLAILQGLTAVGFATTLSMWRTMPSAAGVPSGPQSPVDTKPVLEADAVAGTAETLRHPVVRLHVLTYFIYAGTEVTAGQWLFSLLLESRSLSPATCGAAVTVFWASLTAGRIAFGQAAERFSAVAILRLATCLAPIAAGLMCVRSGGAPLAIMAAGLLGFSLAPMFPMWISLTPARVGERLAAQAIGFQVSAATVGVAVLPSIAGWLARNVGLESIPVFLMATTVALLFINGWTARKVRDAERRPPAVRPQTEVPD</sequence>
<feature type="domain" description="Major facilitator superfamily (MFS) profile" evidence="8">
    <location>
        <begin position="23"/>
        <end position="422"/>
    </location>
</feature>
<dbReference type="AlphaFoldDB" id="A0A7M2WRE8"/>
<proteinExistence type="inferred from homology"/>
<keyword evidence="3" id="KW-0813">Transport</keyword>
<evidence type="ECO:0000256" key="2">
    <source>
        <dbReference type="ARBA" id="ARBA00008335"/>
    </source>
</evidence>
<feature type="transmembrane region" description="Helical" evidence="7">
    <location>
        <begin position="179"/>
        <end position="199"/>
    </location>
</feature>
<dbReference type="Gene3D" id="1.20.1250.20">
    <property type="entry name" value="MFS general substrate transporter like domains"/>
    <property type="match status" value="2"/>
</dbReference>
<dbReference type="GO" id="GO:0012505">
    <property type="term" value="C:endomembrane system"/>
    <property type="evidence" value="ECO:0007669"/>
    <property type="project" value="UniProtKB-SubCell"/>
</dbReference>
<dbReference type="RefSeq" id="WP_206290735.1">
    <property type="nucleotide sequence ID" value="NZ_CP063458.1"/>
</dbReference>
<feature type="transmembrane region" description="Helical" evidence="7">
    <location>
        <begin position="112"/>
        <end position="137"/>
    </location>
</feature>
<feature type="transmembrane region" description="Helical" evidence="7">
    <location>
        <begin position="59"/>
        <end position="77"/>
    </location>
</feature>
<comment type="similarity">
    <text evidence="2">Belongs to the major facilitator superfamily.</text>
</comment>
<feature type="transmembrane region" description="Helical" evidence="7">
    <location>
        <begin position="303"/>
        <end position="323"/>
    </location>
</feature>
<evidence type="ECO:0000256" key="6">
    <source>
        <dbReference type="ARBA" id="ARBA00023136"/>
    </source>
</evidence>
<evidence type="ECO:0000256" key="5">
    <source>
        <dbReference type="ARBA" id="ARBA00022989"/>
    </source>
</evidence>
<keyword evidence="4 7" id="KW-0812">Transmembrane</keyword>
<dbReference type="KEGG" id="hbs:IPV69_16215"/>
<evidence type="ECO:0000256" key="1">
    <source>
        <dbReference type="ARBA" id="ARBA00004127"/>
    </source>
</evidence>
<evidence type="ECO:0000313" key="10">
    <source>
        <dbReference type="Proteomes" id="UP000593765"/>
    </source>
</evidence>
<keyword evidence="6 7" id="KW-0472">Membrane</keyword>
<dbReference type="GO" id="GO:0016020">
    <property type="term" value="C:membrane"/>
    <property type="evidence" value="ECO:0007669"/>
    <property type="project" value="TreeGrafter"/>
</dbReference>
<feature type="transmembrane region" description="Helical" evidence="7">
    <location>
        <begin position="398"/>
        <end position="416"/>
    </location>
</feature>
<evidence type="ECO:0000259" key="8">
    <source>
        <dbReference type="PROSITE" id="PS50850"/>
    </source>
</evidence>
<feature type="transmembrane region" description="Helical" evidence="7">
    <location>
        <begin position="149"/>
        <end position="173"/>
    </location>
</feature>
<keyword evidence="10" id="KW-1185">Reference proteome</keyword>
<reference evidence="9 10" key="1">
    <citation type="submission" date="2020-10" db="EMBL/GenBank/DDBJ databases">
        <title>Wide distribution of Phycisphaera-like planctomycetes from WD2101 soil group in peatlands and genome analysis of the first cultivated representative.</title>
        <authorList>
            <person name="Dedysh S.N."/>
            <person name="Beletsky A.V."/>
            <person name="Ivanova A."/>
            <person name="Kulichevskaya I.S."/>
            <person name="Suzina N.E."/>
            <person name="Philippov D.A."/>
            <person name="Rakitin A.L."/>
            <person name="Mardanov A.V."/>
            <person name="Ravin N.V."/>
        </authorList>
    </citation>
    <scope>NUCLEOTIDE SEQUENCE [LARGE SCALE GENOMIC DNA]</scope>
    <source>
        <strain evidence="9 10">M1803</strain>
    </source>
</reference>
<dbReference type="InterPro" id="IPR036259">
    <property type="entry name" value="MFS_trans_sf"/>
</dbReference>
<feature type="transmembrane region" description="Helical" evidence="7">
    <location>
        <begin position="246"/>
        <end position="267"/>
    </location>
</feature>
<feature type="transmembrane region" description="Helical" evidence="7">
    <location>
        <begin position="273"/>
        <end position="296"/>
    </location>
</feature>
<evidence type="ECO:0000256" key="3">
    <source>
        <dbReference type="ARBA" id="ARBA00022448"/>
    </source>
</evidence>
<evidence type="ECO:0000256" key="7">
    <source>
        <dbReference type="SAM" id="Phobius"/>
    </source>
</evidence>
<feature type="transmembrane region" description="Helical" evidence="7">
    <location>
        <begin position="363"/>
        <end position="386"/>
    </location>
</feature>
<dbReference type="InterPro" id="IPR020846">
    <property type="entry name" value="MFS_dom"/>
</dbReference>
<feature type="transmembrane region" description="Helical" evidence="7">
    <location>
        <begin position="329"/>
        <end position="351"/>
    </location>
</feature>
<dbReference type="Proteomes" id="UP000593765">
    <property type="component" value="Chromosome"/>
</dbReference>
<feature type="transmembrane region" description="Helical" evidence="7">
    <location>
        <begin position="22"/>
        <end position="47"/>
    </location>
</feature>
<dbReference type="PANTHER" id="PTHR23514">
    <property type="entry name" value="BYPASS OF STOP CODON PROTEIN 6"/>
    <property type="match status" value="1"/>
</dbReference>
<dbReference type="InterPro" id="IPR051788">
    <property type="entry name" value="MFS_Transporter"/>
</dbReference>
<protein>
    <submittedName>
        <fullName evidence="9">MFS transporter</fullName>
    </submittedName>
</protein>